<feature type="transmembrane region" description="Helical" evidence="10">
    <location>
        <begin position="179"/>
        <end position="200"/>
    </location>
</feature>
<feature type="transmembrane region" description="Helical" evidence="10">
    <location>
        <begin position="220"/>
        <end position="243"/>
    </location>
</feature>
<evidence type="ECO:0000256" key="3">
    <source>
        <dbReference type="ARBA" id="ARBA00022692"/>
    </source>
</evidence>
<accession>A0A7V4U2N5</accession>
<evidence type="ECO:0000256" key="2">
    <source>
        <dbReference type="ARBA" id="ARBA00022475"/>
    </source>
</evidence>
<dbReference type="Pfam" id="PF03023">
    <property type="entry name" value="MurJ"/>
    <property type="match status" value="1"/>
</dbReference>
<keyword evidence="7 10" id="KW-0472">Membrane</keyword>
<evidence type="ECO:0000256" key="1">
    <source>
        <dbReference type="ARBA" id="ARBA00004651"/>
    </source>
</evidence>
<keyword evidence="5" id="KW-0573">Peptidoglycan synthesis</keyword>
<feature type="transmembrane region" description="Helical" evidence="10">
    <location>
        <begin position="375"/>
        <end position="397"/>
    </location>
</feature>
<organism evidence="11">
    <name type="scientific">Caldithrix abyssi</name>
    <dbReference type="NCBI Taxonomy" id="187145"/>
    <lineage>
        <taxon>Bacteria</taxon>
        <taxon>Pseudomonadati</taxon>
        <taxon>Calditrichota</taxon>
        <taxon>Calditrichia</taxon>
        <taxon>Calditrichales</taxon>
        <taxon>Calditrichaceae</taxon>
        <taxon>Caldithrix</taxon>
    </lineage>
</organism>
<feature type="transmembrane region" description="Helical" evidence="10">
    <location>
        <begin position="434"/>
        <end position="455"/>
    </location>
</feature>
<protein>
    <recommendedName>
        <fullName evidence="12">Lipid II flippase MurJ</fullName>
    </recommendedName>
</protein>
<evidence type="ECO:0000256" key="7">
    <source>
        <dbReference type="ARBA" id="ARBA00023136"/>
    </source>
</evidence>
<feature type="transmembrane region" description="Helical" evidence="10">
    <location>
        <begin position="122"/>
        <end position="141"/>
    </location>
</feature>
<evidence type="ECO:0000256" key="9">
    <source>
        <dbReference type="ARBA" id="ARBA00061532"/>
    </source>
</evidence>
<dbReference type="InterPro" id="IPR051050">
    <property type="entry name" value="Lipid_II_flippase_MurJ/MviN"/>
</dbReference>
<evidence type="ECO:0000256" key="5">
    <source>
        <dbReference type="ARBA" id="ARBA00022984"/>
    </source>
</evidence>
<dbReference type="InterPro" id="IPR004268">
    <property type="entry name" value="MurJ"/>
</dbReference>
<keyword evidence="3 10" id="KW-0812">Transmembrane</keyword>
<comment type="caution">
    <text evidence="11">The sequence shown here is derived from an EMBL/GenBank/DDBJ whole genome shotgun (WGS) entry which is preliminary data.</text>
</comment>
<dbReference type="AlphaFoldDB" id="A0A7V4U2N5"/>
<dbReference type="GO" id="GO:0008360">
    <property type="term" value="P:regulation of cell shape"/>
    <property type="evidence" value="ECO:0007669"/>
    <property type="project" value="UniProtKB-KW"/>
</dbReference>
<evidence type="ECO:0000256" key="4">
    <source>
        <dbReference type="ARBA" id="ARBA00022960"/>
    </source>
</evidence>
<feature type="transmembrane region" description="Helical" evidence="10">
    <location>
        <begin position="265"/>
        <end position="284"/>
    </location>
</feature>
<sequence>MKKLKNFLLVSISTYFKRVLNLVLQVMLSTLFGTGRVMDAFFVAIAVPRFITDVLMVSSKNILIPKLIEVEKNENKKDFKVELFNNILFLTIAIAISVIIFSNQMISLVAPGIPEDIQIQSRYLLIAAAGLIVLEGLNHYLTSIFNAREEYVYISVLPIMSGIVTLALFYLLYNRFNLYALIIAWSMSYTIQLIIFYNALKKRFVFRNIKIRFKPFSSELIETVRLAWPLLLSAVFINIIPVFDKFFASFLPQGSISFLSYAEKLNMAIMVIPFSFMTIFLPDLAKSVVAGNKNVVKEKLQKSLINSLFVVVPVIVFIFYHSTTIVSLVLGYGKFDQYSVAQTGLALKFYVGSVLGYNLVVVSTNLLYSIKKTKIVAALYLAGAVFNIILAFGLSKILGFKGIALAFSISYALLAIAFIAFIHFFVIRLFQWEFIIHLTKVLLLAVFSLIFFHFISPDTDPLHPDKIHLLLTFLFSMIKYSGFIVLLLYLLSFKKVHIFLKLHFQKSTID</sequence>
<feature type="transmembrane region" description="Helical" evidence="10">
    <location>
        <begin position="304"/>
        <end position="329"/>
    </location>
</feature>
<feature type="transmembrane region" description="Helical" evidence="10">
    <location>
        <begin position="83"/>
        <end position="102"/>
    </location>
</feature>
<comment type="function">
    <text evidence="8">Involved in peptidoglycan biosynthesis. Transports lipid-linked peptidoglycan precursors from the inner to the outer leaflet of the cytoplasmic membrane.</text>
</comment>
<comment type="subcellular location">
    <subcellularLocation>
        <location evidence="1">Cell membrane</location>
        <topology evidence="1">Multi-pass membrane protein</topology>
    </subcellularLocation>
</comment>
<evidence type="ECO:0008006" key="12">
    <source>
        <dbReference type="Google" id="ProtNLM"/>
    </source>
</evidence>
<keyword evidence="2" id="KW-1003">Cell membrane</keyword>
<reference evidence="11" key="1">
    <citation type="journal article" date="2020" name="mSystems">
        <title>Genome- and Community-Level Interaction Insights into Carbon Utilization and Element Cycling Functions of Hydrothermarchaeota in Hydrothermal Sediment.</title>
        <authorList>
            <person name="Zhou Z."/>
            <person name="Liu Y."/>
            <person name="Xu W."/>
            <person name="Pan J."/>
            <person name="Luo Z.H."/>
            <person name="Li M."/>
        </authorList>
    </citation>
    <scope>NUCLEOTIDE SEQUENCE [LARGE SCALE GENOMIC DNA]</scope>
    <source>
        <strain evidence="11">HyVt-577</strain>
    </source>
</reference>
<dbReference type="GO" id="GO:0009252">
    <property type="term" value="P:peptidoglycan biosynthetic process"/>
    <property type="evidence" value="ECO:0007669"/>
    <property type="project" value="UniProtKB-KW"/>
</dbReference>
<dbReference type="PANTHER" id="PTHR47019:SF1">
    <property type="entry name" value="LIPID II FLIPPASE MURJ"/>
    <property type="match status" value="1"/>
</dbReference>
<dbReference type="PRINTS" id="PR01806">
    <property type="entry name" value="VIRFACTRMVIN"/>
</dbReference>
<keyword evidence="4" id="KW-0133">Cell shape</keyword>
<feature type="transmembrane region" description="Helical" evidence="10">
    <location>
        <begin position="403"/>
        <end position="427"/>
    </location>
</feature>
<dbReference type="EMBL" id="DRQG01000140">
    <property type="protein sequence ID" value="HGY56920.1"/>
    <property type="molecule type" value="Genomic_DNA"/>
</dbReference>
<proteinExistence type="inferred from homology"/>
<feature type="transmembrane region" description="Helical" evidence="10">
    <location>
        <begin position="153"/>
        <end position="173"/>
    </location>
</feature>
<feature type="transmembrane region" description="Helical" evidence="10">
    <location>
        <begin position="349"/>
        <end position="368"/>
    </location>
</feature>
<name>A0A7V4U2N5_CALAY</name>
<evidence type="ECO:0000256" key="10">
    <source>
        <dbReference type="SAM" id="Phobius"/>
    </source>
</evidence>
<feature type="transmembrane region" description="Helical" evidence="10">
    <location>
        <begin position="467"/>
        <end position="491"/>
    </location>
</feature>
<dbReference type="PANTHER" id="PTHR47019">
    <property type="entry name" value="LIPID II FLIPPASE MURJ"/>
    <property type="match status" value="1"/>
</dbReference>
<keyword evidence="6 10" id="KW-1133">Transmembrane helix</keyword>
<comment type="similarity">
    <text evidence="9">Belongs to the MurJ/MviN family.</text>
</comment>
<gene>
    <name evidence="11" type="ORF">ENK44_14525</name>
</gene>
<dbReference type="Proteomes" id="UP000885779">
    <property type="component" value="Unassembled WGS sequence"/>
</dbReference>
<evidence type="ECO:0000313" key="11">
    <source>
        <dbReference type="EMBL" id="HGY56920.1"/>
    </source>
</evidence>
<dbReference type="GO" id="GO:0034204">
    <property type="term" value="P:lipid translocation"/>
    <property type="evidence" value="ECO:0007669"/>
    <property type="project" value="TreeGrafter"/>
</dbReference>
<dbReference type="GO" id="GO:0005886">
    <property type="term" value="C:plasma membrane"/>
    <property type="evidence" value="ECO:0007669"/>
    <property type="project" value="UniProtKB-SubCell"/>
</dbReference>
<dbReference type="GO" id="GO:0015648">
    <property type="term" value="F:lipid-linked peptidoglycan transporter activity"/>
    <property type="evidence" value="ECO:0007669"/>
    <property type="project" value="TreeGrafter"/>
</dbReference>
<evidence type="ECO:0000256" key="6">
    <source>
        <dbReference type="ARBA" id="ARBA00022989"/>
    </source>
</evidence>
<evidence type="ECO:0000256" key="8">
    <source>
        <dbReference type="ARBA" id="ARBA00060041"/>
    </source>
</evidence>